<dbReference type="AlphaFoldDB" id="A0A6J6KJC9"/>
<organism evidence="1">
    <name type="scientific">freshwater metagenome</name>
    <dbReference type="NCBI Taxonomy" id="449393"/>
    <lineage>
        <taxon>unclassified sequences</taxon>
        <taxon>metagenomes</taxon>
        <taxon>ecological metagenomes</taxon>
    </lineage>
</organism>
<name>A0A6J6KJC9_9ZZZZ</name>
<gene>
    <name evidence="1" type="ORF">UFOPK2234_00307</name>
</gene>
<sequence>MSQVALVKPAVNQVVLAFGCIPIVNLTATFS</sequence>
<dbReference type="EMBL" id="CAEZWG010000039">
    <property type="protein sequence ID" value="CAB4648284.1"/>
    <property type="molecule type" value="Genomic_DNA"/>
</dbReference>
<protein>
    <submittedName>
        <fullName evidence="1">Unannotated protein</fullName>
    </submittedName>
</protein>
<reference evidence="1" key="1">
    <citation type="submission" date="2020-05" db="EMBL/GenBank/DDBJ databases">
        <authorList>
            <person name="Chiriac C."/>
            <person name="Salcher M."/>
            <person name="Ghai R."/>
            <person name="Kavagutti S V."/>
        </authorList>
    </citation>
    <scope>NUCLEOTIDE SEQUENCE</scope>
</reference>
<proteinExistence type="predicted"/>
<evidence type="ECO:0000313" key="1">
    <source>
        <dbReference type="EMBL" id="CAB4648284.1"/>
    </source>
</evidence>
<accession>A0A6J6KJC9</accession>